<evidence type="ECO:0000256" key="3">
    <source>
        <dbReference type="ARBA" id="ARBA00022857"/>
    </source>
</evidence>
<protein>
    <submittedName>
        <fullName evidence="5">SDR family NAD(P)-dependent oxidoreductase</fullName>
    </submittedName>
</protein>
<accession>A0A420KI54</accession>
<evidence type="ECO:0000256" key="1">
    <source>
        <dbReference type="ARBA" id="ARBA00004496"/>
    </source>
</evidence>
<dbReference type="Proteomes" id="UP000216225">
    <property type="component" value="Unassembled WGS sequence"/>
</dbReference>
<gene>
    <name evidence="5" type="ORF">CE154_007790</name>
</gene>
<dbReference type="AlphaFoldDB" id="A0A420KI54"/>
<dbReference type="GO" id="GO:0004757">
    <property type="term" value="F:sepiapterin reductase (NADP+) activity"/>
    <property type="evidence" value="ECO:0007669"/>
    <property type="project" value="TreeGrafter"/>
</dbReference>
<dbReference type="GO" id="GO:0005737">
    <property type="term" value="C:cytoplasm"/>
    <property type="evidence" value="ECO:0007669"/>
    <property type="project" value="UniProtKB-SubCell"/>
</dbReference>
<dbReference type="InterPro" id="IPR036291">
    <property type="entry name" value="NAD(P)-bd_dom_sf"/>
</dbReference>
<dbReference type="InterPro" id="IPR002347">
    <property type="entry name" value="SDR_fam"/>
</dbReference>
<dbReference type="GO" id="GO:0006729">
    <property type="term" value="P:tetrahydrobiopterin biosynthetic process"/>
    <property type="evidence" value="ECO:0007669"/>
    <property type="project" value="TreeGrafter"/>
</dbReference>
<dbReference type="PANTHER" id="PTHR44085">
    <property type="entry name" value="SEPIAPTERIN REDUCTASE"/>
    <property type="match status" value="1"/>
</dbReference>
<dbReference type="SUPFAM" id="SSF51735">
    <property type="entry name" value="NAD(P)-binding Rossmann-fold domains"/>
    <property type="match status" value="1"/>
</dbReference>
<name>A0A420KI54_9BURK</name>
<dbReference type="Pfam" id="PF00106">
    <property type="entry name" value="adh_short"/>
    <property type="match status" value="1"/>
</dbReference>
<reference evidence="5 6" key="1">
    <citation type="submission" date="2018-09" db="EMBL/GenBank/DDBJ databases">
        <title>Genome comparison of Alicycliphilus sp. BQ1, a polyurethanolytic bacterium, with its closest phylogenetic relatives Alicycliphilus denitrificans BC and K601, unable to attack polyurethane.</title>
        <authorList>
            <person name="Loza-Tavera H."/>
            <person name="Lozano L."/>
            <person name="Cevallos M."/>
            <person name="Maya-Lucas O."/>
            <person name="Garcia-Mena J."/>
            <person name="Hernandez J."/>
        </authorList>
    </citation>
    <scope>NUCLEOTIDE SEQUENCE [LARGE SCALE GENOMIC DNA]</scope>
    <source>
        <strain evidence="5 6">BQ1</strain>
    </source>
</reference>
<evidence type="ECO:0000256" key="4">
    <source>
        <dbReference type="ARBA" id="ARBA00023002"/>
    </source>
</evidence>
<keyword evidence="3" id="KW-0521">NADP</keyword>
<dbReference type="Gene3D" id="3.40.50.720">
    <property type="entry name" value="NAD(P)-binding Rossmann-like Domain"/>
    <property type="match status" value="1"/>
</dbReference>
<dbReference type="InterPro" id="IPR051721">
    <property type="entry name" value="Biopterin_syn/organic_redct"/>
</dbReference>
<dbReference type="EMBL" id="NKDB02000001">
    <property type="protein sequence ID" value="RKJ99611.1"/>
    <property type="molecule type" value="Genomic_DNA"/>
</dbReference>
<keyword evidence="4" id="KW-0560">Oxidoreductase</keyword>
<keyword evidence="2" id="KW-0963">Cytoplasm</keyword>
<comment type="subcellular location">
    <subcellularLocation>
        <location evidence="1">Cytoplasm</location>
    </subcellularLocation>
</comment>
<dbReference type="PRINTS" id="PR00081">
    <property type="entry name" value="GDHRDH"/>
</dbReference>
<comment type="caution">
    <text evidence="5">The sequence shown here is derived from an EMBL/GenBank/DDBJ whole genome shotgun (WGS) entry which is preliminary data.</text>
</comment>
<evidence type="ECO:0000256" key="2">
    <source>
        <dbReference type="ARBA" id="ARBA00022490"/>
    </source>
</evidence>
<organism evidence="5 6">
    <name type="scientific">Alicycliphilus denitrificans</name>
    <dbReference type="NCBI Taxonomy" id="179636"/>
    <lineage>
        <taxon>Bacteria</taxon>
        <taxon>Pseudomonadati</taxon>
        <taxon>Pseudomonadota</taxon>
        <taxon>Betaproteobacteria</taxon>
        <taxon>Burkholderiales</taxon>
        <taxon>Comamonadaceae</taxon>
        <taxon>Alicycliphilus</taxon>
    </lineage>
</organism>
<dbReference type="PANTHER" id="PTHR44085:SF2">
    <property type="entry name" value="SEPIAPTERIN REDUCTASE"/>
    <property type="match status" value="1"/>
</dbReference>
<dbReference type="RefSeq" id="WP_094436641.1">
    <property type="nucleotide sequence ID" value="NZ_NKDB02000001.1"/>
</dbReference>
<evidence type="ECO:0000313" key="5">
    <source>
        <dbReference type="EMBL" id="RKJ99611.1"/>
    </source>
</evidence>
<proteinExistence type="predicted"/>
<evidence type="ECO:0000313" key="6">
    <source>
        <dbReference type="Proteomes" id="UP000216225"/>
    </source>
</evidence>
<sequence length="256" mass="26622">MTQQLYILTGASRGMGLAMARQLLQPGHTLVCMARHTQPELAAGAPAGAVLEQWTVDLSQAAQAAQQLHAWLAAQPAGRYAGATLINNAGVIPRIAPLSACTSAQDMAGLANALRVGLEAPMLLTAAFLGATEAWDAMPRKVLNISSGLGRRAMASQAGYCAAKAGMDHFTRCLVLDEAAKPHGAKVCSLAPGVIDTDMQVQLRGANPADFPDVQNFASLKTGGMLTTPDAAAARVLAWLQRPDFGSNPVADVRDA</sequence>